<dbReference type="EMBL" id="CAJHUC010000477">
    <property type="protein sequence ID" value="CAD7696432.1"/>
    <property type="molecule type" value="Genomic_DNA"/>
</dbReference>
<keyword evidence="4" id="KW-1185">Reference proteome</keyword>
<feature type="transmembrane region" description="Helical" evidence="2">
    <location>
        <begin position="367"/>
        <end position="388"/>
    </location>
</feature>
<feature type="region of interest" description="Disordered" evidence="1">
    <location>
        <begin position="38"/>
        <end position="68"/>
    </location>
</feature>
<evidence type="ECO:0000256" key="2">
    <source>
        <dbReference type="SAM" id="Phobius"/>
    </source>
</evidence>
<evidence type="ECO:0000313" key="4">
    <source>
        <dbReference type="Proteomes" id="UP000708148"/>
    </source>
</evidence>
<feature type="compositionally biased region" description="Basic and acidic residues" evidence="1">
    <location>
        <begin position="242"/>
        <end position="255"/>
    </location>
</feature>
<keyword evidence="2" id="KW-0812">Transmembrane</keyword>
<name>A0A8S1IMY2_9CHLO</name>
<organism evidence="3 4">
    <name type="scientific">Ostreobium quekettii</name>
    <dbReference type="NCBI Taxonomy" id="121088"/>
    <lineage>
        <taxon>Eukaryota</taxon>
        <taxon>Viridiplantae</taxon>
        <taxon>Chlorophyta</taxon>
        <taxon>core chlorophytes</taxon>
        <taxon>Ulvophyceae</taxon>
        <taxon>TCBD clade</taxon>
        <taxon>Bryopsidales</taxon>
        <taxon>Ostreobineae</taxon>
        <taxon>Ostreobiaceae</taxon>
        <taxon>Ostreobium</taxon>
    </lineage>
</organism>
<keyword evidence="2" id="KW-0472">Membrane</keyword>
<sequence length="389" mass="42389">MRSSSDGALATRAEMPLDARFLQLVGTKLRAAGGGVEVATFPNSSRDQQKQEQPTQWGYDDLANSPPIPVVTSQTAQAFSLSSALKGQSASSASIYDSSGTQDGVAPAGYSIPAVSQMFIHAVQDLHTSRTSEDDVSTPKRRSRRSAPVTKGKSRRGVASGKLSRRAPIERQPRPAAVPMQSPFMAANQCEAPETTPNKNSTLEFGKKYSELRVKVKRSFRKRGTDGRQVEERPRRIEATDSIEETLRRLQDPRPRVLANRPKPVEKKRASPPHTHPQPSPPLPQVPKVALASSTMPEIAPASAPKVVEPPSKDPKTDMPAARPRHIPEYEETCVNAFWCMWIVGFIFPVLWVGGSTGIFSSSRCGFIAGMTNVISLLVAIIVVVIFFL</sequence>
<evidence type="ECO:0000256" key="1">
    <source>
        <dbReference type="SAM" id="MobiDB-lite"/>
    </source>
</evidence>
<dbReference type="Proteomes" id="UP000708148">
    <property type="component" value="Unassembled WGS sequence"/>
</dbReference>
<accession>A0A8S1IMY2</accession>
<reference evidence="3" key="1">
    <citation type="submission" date="2020-12" db="EMBL/GenBank/DDBJ databases">
        <authorList>
            <person name="Iha C."/>
        </authorList>
    </citation>
    <scope>NUCLEOTIDE SEQUENCE</scope>
</reference>
<keyword evidence="2" id="KW-1133">Transmembrane helix</keyword>
<protein>
    <submittedName>
        <fullName evidence="3">Uncharacterized protein</fullName>
    </submittedName>
</protein>
<feature type="compositionally biased region" description="Pro residues" evidence="1">
    <location>
        <begin position="274"/>
        <end position="285"/>
    </location>
</feature>
<feature type="compositionally biased region" description="Polar residues" evidence="1">
    <location>
        <begin position="41"/>
        <end position="56"/>
    </location>
</feature>
<feature type="region of interest" description="Disordered" evidence="1">
    <location>
        <begin position="242"/>
        <end position="287"/>
    </location>
</feature>
<comment type="caution">
    <text evidence="3">The sequence shown here is derived from an EMBL/GenBank/DDBJ whole genome shotgun (WGS) entry which is preliminary data.</text>
</comment>
<dbReference type="AlphaFoldDB" id="A0A8S1IMY2"/>
<proteinExistence type="predicted"/>
<gene>
    <name evidence="3" type="ORF">OSTQU699_LOCUS1793</name>
</gene>
<feature type="region of interest" description="Disordered" evidence="1">
    <location>
        <begin position="300"/>
        <end position="322"/>
    </location>
</feature>
<feature type="region of interest" description="Disordered" evidence="1">
    <location>
        <begin position="128"/>
        <end position="181"/>
    </location>
</feature>
<feature type="transmembrane region" description="Helical" evidence="2">
    <location>
        <begin position="336"/>
        <end position="355"/>
    </location>
</feature>
<evidence type="ECO:0000313" key="3">
    <source>
        <dbReference type="EMBL" id="CAD7696432.1"/>
    </source>
</evidence>